<proteinExistence type="predicted"/>
<protein>
    <submittedName>
        <fullName evidence="1">Uncharacterized protein</fullName>
    </submittedName>
</protein>
<dbReference type="RefSeq" id="WP_069977499.1">
    <property type="nucleotide sequence ID" value="NZ_CP017269.1"/>
</dbReference>
<evidence type="ECO:0000313" key="2">
    <source>
        <dbReference type="Proteomes" id="UP000095743"/>
    </source>
</evidence>
<reference evidence="1 2" key="1">
    <citation type="submission" date="2016-09" db="EMBL/GenBank/DDBJ databases">
        <title>Genomic analysis reveals versatility of anaerobic energy metabolism of Geosporobacter ferrireducens IRF9 of phylum Firmicutes.</title>
        <authorList>
            <person name="Kim S.-J."/>
        </authorList>
    </citation>
    <scope>NUCLEOTIDE SEQUENCE [LARGE SCALE GENOMIC DNA]</scope>
    <source>
        <strain evidence="1 2">IRF9</strain>
    </source>
</reference>
<sequence>MSTYHGGPVTQKPISEIAKYIKNLIPANIPETYALKPMFENVASEENIRNGVIAFRDFLYLFCDRLISDGHLYVKPQKNPKNAIDYPFLYNVTDLLADIGYHSKLAESGDSLLITEIPSFTASIDEKGNIKKPKNSVSKLIECLRFLALCGFVFTGIDLEAKTLNISEVQLLEVSYPNASVLLTGLKAMSIADIELRTKRYKNDNNHDNLLRCDYRLMKAEDTDVLDVLKDFLHPLPEKVQKLALELHQRYIDMGMTCVTIISTFEVHFAYSYIKNSRRVLSSRDVYQLRVWEFALSTRYGYCLVIRAKKTDKYADVIEKFSLSLQEKIAKGYGCDRKLRNEPCQGGCQGFRIPLDGSILNISRNIETWLDNEVSC</sequence>
<dbReference type="Proteomes" id="UP000095743">
    <property type="component" value="Chromosome"/>
</dbReference>
<dbReference type="EMBL" id="CP017269">
    <property type="protein sequence ID" value="AOT70588.1"/>
    <property type="molecule type" value="Genomic_DNA"/>
</dbReference>
<name>A0A1D8GI56_9FIRM</name>
<evidence type="ECO:0000313" key="1">
    <source>
        <dbReference type="EMBL" id="AOT70588.1"/>
    </source>
</evidence>
<gene>
    <name evidence="1" type="ORF">Gferi_14010</name>
</gene>
<accession>A0A1D8GI56</accession>
<dbReference type="OrthoDB" id="2019903at2"/>
<dbReference type="AlphaFoldDB" id="A0A1D8GI56"/>
<organism evidence="1 2">
    <name type="scientific">Geosporobacter ferrireducens</name>
    <dbReference type="NCBI Taxonomy" id="1424294"/>
    <lineage>
        <taxon>Bacteria</taxon>
        <taxon>Bacillati</taxon>
        <taxon>Bacillota</taxon>
        <taxon>Clostridia</taxon>
        <taxon>Peptostreptococcales</taxon>
        <taxon>Thermotaleaceae</taxon>
        <taxon>Geosporobacter</taxon>
    </lineage>
</organism>
<keyword evidence="2" id="KW-1185">Reference proteome</keyword>
<dbReference type="KEGG" id="gfe:Gferi_14010"/>